<dbReference type="Gene3D" id="1.10.260.40">
    <property type="entry name" value="lambda repressor-like DNA-binding domains"/>
    <property type="match status" value="1"/>
</dbReference>
<keyword evidence="2" id="KW-0812">Transmembrane</keyword>
<proteinExistence type="predicted"/>
<dbReference type="InterPro" id="IPR001387">
    <property type="entry name" value="Cro/C1-type_HTH"/>
</dbReference>
<dbReference type="PANTHER" id="PTHR46558:SF4">
    <property type="entry name" value="DNA-BIDING PHAGE PROTEIN"/>
    <property type="match status" value="1"/>
</dbReference>
<evidence type="ECO:0000256" key="2">
    <source>
        <dbReference type="SAM" id="Phobius"/>
    </source>
</evidence>
<accession>A0A0R1UJV5</accession>
<organism evidence="4 5">
    <name type="scientific">Levilactobacillus hammesii DSM 16381</name>
    <dbReference type="NCBI Taxonomy" id="1423753"/>
    <lineage>
        <taxon>Bacteria</taxon>
        <taxon>Bacillati</taxon>
        <taxon>Bacillota</taxon>
        <taxon>Bacilli</taxon>
        <taxon>Lactobacillales</taxon>
        <taxon>Lactobacillaceae</taxon>
        <taxon>Levilactobacillus</taxon>
    </lineage>
</organism>
<keyword evidence="5" id="KW-1185">Reference proteome</keyword>
<dbReference type="Pfam" id="PF01381">
    <property type="entry name" value="HTH_3"/>
    <property type="match status" value="1"/>
</dbReference>
<evidence type="ECO:0000259" key="3">
    <source>
        <dbReference type="PROSITE" id="PS50943"/>
    </source>
</evidence>
<evidence type="ECO:0000313" key="5">
    <source>
        <dbReference type="Proteomes" id="UP000051580"/>
    </source>
</evidence>
<reference evidence="4 5" key="1">
    <citation type="journal article" date="2015" name="Genome Announc.">
        <title>Expanding the biotechnology potential of lactobacilli through comparative genomics of 213 strains and associated genera.</title>
        <authorList>
            <person name="Sun Z."/>
            <person name="Harris H.M."/>
            <person name="McCann A."/>
            <person name="Guo C."/>
            <person name="Argimon S."/>
            <person name="Zhang W."/>
            <person name="Yang X."/>
            <person name="Jeffery I.B."/>
            <person name="Cooney J.C."/>
            <person name="Kagawa T.F."/>
            <person name="Liu W."/>
            <person name="Song Y."/>
            <person name="Salvetti E."/>
            <person name="Wrobel A."/>
            <person name="Rasinkangas P."/>
            <person name="Parkhill J."/>
            <person name="Rea M.C."/>
            <person name="O'Sullivan O."/>
            <person name="Ritari J."/>
            <person name="Douillard F.P."/>
            <person name="Paul Ross R."/>
            <person name="Yang R."/>
            <person name="Briner A.E."/>
            <person name="Felis G.E."/>
            <person name="de Vos W.M."/>
            <person name="Barrangou R."/>
            <person name="Klaenhammer T.R."/>
            <person name="Caufield P.W."/>
            <person name="Cui Y."/>
            <person name="Zhang H."/>
            <person name="O'Toole P.W."/>
        </authorList>
    </citation>
    <scope>NUCLEOTIDE SEQUENCE [LARGE SCALE GENOMIC DNA]</scope>
    <source>
        <strain evidence="4 5">DSM 16381</strain>
    </source>
</reference>
<gene>
    <name evidence="4" type="ORF">FD28_GL000819</name>
</gene>
<feature type="domain" description="HTH cro/C1-type" evidence="3">
    <location>
        <begin position="7"/>
        <end position="61"/>
    </location>
</feature>
<dbReference type="PATRIC" id="fig|1423753.3.peg.858"/>
<dbReference type="SUPFAM" id="SSF47413">
    <property type="entry name" value="lambda repressor-like DNA-binding domains"/>
    <property type="match status" value="1"/>
</dbReference>
<dbReference type="AlphaFoldDB" id="A0A0R1UJV5"/>
<feature type="transmembrane region" description="Helical" evidence="2">
    <location>
        <begin position="147"/>
        <end position="165"/>
    </location>
</feature>
<keyword evidence="2" id="KW-1133">Transmembrane helix</keyword>
<dbReference type="PANTHER" id="PTHR46558">
    <property type="entry name" value="TRACRIPTIONAL REGULATORY PROTEIN-RELATED-RELATED"/>
    <property type="match status" value="1"/>
</dbReference>
<protein>
    <recommendedName>
        <fullName evidence="3">HTH cro/C1-type domain-containing protein</fullName>
    </recommendedName>
</protein>
<name>A0A0R1UJV5_9LACO</name>
<dbReference type="Proteomes" id="UP000051580">
    <property type="component" value="Unassembled WGS sequence"/>
</dbReference>
<dbReference type="InterPro" id="IPR010982">
    <property type="entry name" value="Lambda_DNA-bd_dom_sf"/>
</dbReference>
<dbReference type="PROSITE" id="PS50943">
    <property type="entry name" value="HTH_CROC1"/>
    <property type="match status" value="1"/>
</dbReference>
<dbReference type="GO" id="GO:0003677">
    <property type="term" value="F:DNA binding"/>
    <property type="evidence" value="ECO:0007669"/>
    <property type="project" value="UniProtKB-KW"/>
</dbReference>
<comment type="caution">
    <text evidence="4">The sequence shown here is derived from an EMBL/GenBank/DDBJ whole genome shotgun (WGS) entry which is preliminary data.</text>
</comment>
<dbReference type="CDD" id="cd00093">
    <property type="entry name" value="HTH_XRE"/>
    <property type="match status" value="1"/>
</dbReference>
<evidence type="ECO:0000313" key="4">
    <source>
        <dbReference type="EMBL" id="KRL93638.1"/>
    </source>
</evidence>
<dbReference type="SMART" id="SM00530">
    <property type="entry name" value="HTH_XRE"/>
    <property type="match status" value="1"/>
</dbReference>
<evidence type="ECO:0000256" key="1">
    <source>
        <dbReference type="ARBA" id="ARBA00023125"/>
    </source>
</evidence>
<feature type="transmembrane region" description="Helical" evidence="2">
    <location>
        <begin position="107"/>
        <end position="126"/>
    </location>
</feature>
<keyword evidence="1" id="KW-0238">DNA-binding</keyword>
<dbReference type="RefSeq" id="WP_083478157.1">
    <property type="nucleotide sequence ID" value="NZ_AZFS01000061.1"/>
</dbReference>
<dbReference type="EMBL" id="AZFS01000061">
    <property type="protein sequence ID" value="KRL93638.1"/>
    <property type="molecule type" value="Genomic_DNA"/>
</dbReference>
<sequence length="200" mass="22902">MKFGERLKQTRQRQNLTQSAVAEVLHVSRQTVSSWETGNSYPSIDSLIALSDFYHLSLDTLLKEDEGMTDTLRKPEVLQEIQPTIRNLSWINFMAAPACIFADHINLAVSVLLVVAIINTTMLSRLNDFADKLGQADRYTRWRQTCWREYLIASITTIGLVWVWVNHQTGWIEDFAIVAVFSWIAIFCVEVGHFKAPERA</sequence>
<keyword evidence="2" id="KW-0472">Membrane</keyword>
<dbReference type="OrthoDB" id="9805856at2"/>
<feature type="transmembrane region" description="Helical" evidence="2">
    <location>
        <begin position="171"/>
        <end position="189"/>
    </location>
</feature>